<dbReference type="RefSeq" id="WP_304483607.1">
    <property type="nucleotide sequence ID" value="NZ_JAUQOQ010000004.1"/>
</dbReference>
<organism evidence="2 3">
    <name type="scientific">Pseudomonas boreofloridensis</name>
    <dbReference type="NCBI Taxonomy" id="3064348"/>
    <lineage>
        <taxon>Bacteria</taxon>
        <taxon>Pseudomonadati</taxon>
        <taxon>Pseudomonadota</taxon>
        <taxon>Gammaproteobacteria</taxon>
        <taxon>Pseudomonadales</taxon>
        <taxon>Pseudomonadaceae</taxon>
        <taxon>Pseudomonas</taxon>
    </lineage>
</organism>
<reference evidence="2 3" key="1">
    <citation type="submission" date="2024-09" db="EMBL/GenBank/DDBJ databases">
        <authorList>
            <person name="Fullem K."/>
        </authorList>
    </citation>
    <scope>NUCLEOTIDE SEQUENCE [LARGE SCALE GENOMIC DNA]</scope>
    <source>
        <strain evidence="3">K1(2024)</strain>
    </source>
</reference>
<protein>
    <submittedName>
        <fullName evidence="2">Uncharacterized protein</fullName>
    </submittedName>
</protein>
<evidence type="ECO:0000256" key="1">
    <source>
        <dbReference type="SAM" id="MobiDB-lite"/>
    </source>
</evidence>
<dbReference type="Proteomes" id="UP001577047">
    <property type="component" value="Unassembled WGS sequence"/>
</dbReference>
<evidence type="ECO:0000313" key="2">
    <source>
        <dbReference type="EMBL" id="MFB3801070.1"/>
    </source>
</evidence>
<comment type="caution">
    <text evidence="2">The sequence shown here is derived from an EMBL/GenBank/DDBJ whole genome shotgun (WGS) entry which is preliminary data.</text>
</comment>
<evidence type="ECO:0000313" key="3">
    <source>
        <dbReference type="Proteomes" id="UP001577047"/>
    </source>
</evidence>
<keyword evidence="3" id="KW-1185">Reference proteome</keyword>
<name>A0ABV4Z8W1_9PSED</name>
<feature type="region of interest" description="Disordered" evidence="1">
    <location>
        <begin position="240"/>
        <end position="261"/>
    </location>
</feature>
<proteinExistence type="predicted"/>
<feature type="region of interest" description="Disordered" evidence="1">
    <location>
        <begin position="381"/>
        <end position="418"/>
    </location>
</feature>
<feature type="region of interest" description="Disordered" evidence="1">
    <location>
        <begin position="313"/>
        <end position="343"/>
    </location>
</feature>
<sequence length="530" mass="54047">MKGTFTTLNAKTPEQQVAGYISAFGAPLAGLLGKAAGAFLFKRTAGKVASEVGGIGLSMAADKAGPVIGKALMATPAVGASNIDSSPQVEAAPPQIDPYSKMMHTIKDAVATTGIVASGAALWESAKQRLWRGPLPSLTSALSKGLAYNPVTWLAVEGAAKWAYTAATAKTAEERGAGYGGAVGGVLLGAGAGAALTWMGLPQAAPMGVMIGNFLGDQLGSAIGGYIGATFFSSEAEAAKGADEPAASPPQAISLQPQDGSVRVTEGPEPVMASTTEQRAQSIVMPDGPLWSPKIPSPSLVPGIAPLPPLDIQIPGHAAAGTKPRPVQPRQKPSRPASTVGLPKIEAQASEAAAKGGMVKAGVSSEPTPVRVKPVVSLGRVVDKPSSHAPRQAPNPTRDQRPAESSSSAVGNPTWPPTLPGMSILPGIAPVPVRFPLPVSLQRPAAQVTVPATSSRLPEDVSPPPVAVNATAQAVVSQPLNFTTHIPITVQGPAVDHDQLTLDLEAAVRSVLEKRQRAEEARLADPLRGF</sequence>
<gene>
    <name evidence="2" type="ORF">ACE1YR_11575</name>
</gene>
<accession>A0ABV4Z8W1</accession>
<dbReference type="EMBL" id="JBHFXX010000008">
    <property type="protein sequence ID" value="MFB3801070.1"/>
    <property type="molecule type" value="Genomic_DNA"/>
</dbReference>